<sequence length="455" mass="47738">MTCQDTDRQVAAGQDTVDADTIAVLHERLVAVLGSRGVSRDTRLLERASVDGARMSPVISELLPLGLAQLVAFPTTAAQIEEVVHAAVTLGVPVTPRGKGTGNYGQAIPSRGGLVLDMSRARAVVAVADGVITAEAGATMLALEQAARETGQQLWMYPSTINSSVGGFLAGGSGGTGTIEHGANHMGFVVALDVVGADGSGMRHVEGDAAQHYVHNYGTAGIIARTWVRLEPLVDWQALYASFPGFDGALSVIREIGLLAPRPRLVSADPAEISQALPPDPAIPGGRSSLRAIVAPDALGRTRALVETAGGRVEDVRPGAQASARLSTLSYNHPIEWLQKTRPGFYYHLEVGGDILADDARLVQQTIGGGLLHVEAGHTVPIGMLAAEYRGPDEVEGAIERLTAIGVNVHNPHQWNVDFELPRTVALARETDPRGLLNPGKLNPGYAGPTKGSIR</sequence>
<evidence type="ECO:0000256" key="1">
    <source>
        <dbReference type="SAM" id="MobiDB-lite"/>
    </source>
</evidence>
<dbReference type="InterPro" id="IPR036318">
    <property type="entry name" value="FAD-bd_PCMH-like_sf"/>
</dbReference>
<dbReference type="PANTHER" id="PTHR11748">
    <property type="entry name" value="D-LACTATE DEHYDROGENASE"/>
    <property type="match status" value="1"/>
</dbReference>
<protein>
    <submittedName>
        <fullName evidence="3">FAD-binding oxidoreductase</fullName>
    </submittedName>
</protein>
<keyword evidence="4" id="KW-1185">Reference proteome</keyword>
<dbReference type="PANTHER" id="PTHR11748:SF119">
    <property type="entry name" value="D-2-HYDROXYGLUTARATE DEHYDROGENASE"/>
    <property type="match status" value="1"/>
</dbReference>
<evidence type="ECO:0000313" key="3">
    <source>
        <dbReference type="EMBL" id="MBL0887967.1"/>
    </source>
</evidence>
<reference evidence="3 4" key="1">
    <citation type="journal article" date="2021" name="Arch. Microbiol.">
        <title>Myceligenerans indicum sp. nov., an actinobacterium isolated from mangrove sediment of Sundarbans, India.</title>
        <authorList>
            <person name="Asha K."/>
            <person name="Bhadury P."/>
        </authorList>
    </citation>
    <scope>NUCLEOTIDE SEQUENCE [LARGE SCALE GENOMIC DNA]</scope>
    <source>
        <strain evidence="3 4">I2</strain>
    </source>
</reference>
<feature type="domain" description="FAD-binding PCMH-type" evidence="2">
    <location>
        <begin position="63"/>
        <end position="233"/>
    </location>
</feature>
<name>A0ABS1LP18_9MICO</name>
<accession>A0ABS1LP18</accession>
<evidence type="ECO:0000259" key="2">
    <source>
        <dbReference type="PROSITE" id="PS51387"/>
    </source>
</evidence>
<dbReference type="InterPro" id="IPR016166">
    <property type="entry name" value="FAD-bd_PCMH"/>
</dbReference>
<dbReference type="PROSITE" id="PS51387">
    <property type="entry name" value="FAD_PCMH"/>
    <property type="match status" value="1"/>
</dbReference>
<organism evidence="3 4">
    <name type="scientific">Myceligenerans indicum</name>
    <dbReference type="NCBI Taxonomy" id="2593663"/>
    <lineage>
        <taxon>Bacteria</taxon>
        <taxon>Bacillati</taxon>
        <taxon>Actinomycetota</taxon>
        <taxon>Actinomycetes</taxon>
        <taxon>Micrococcales</taxon>
        <taxon>Promicromonosporaceae</taxon>
        <taxon>Myceligenerans</taxon>
    </lineage>
</organism>
<dbReference type="RefSeq" id="WP_201849587.1">
    <property type="nucleotide sequence ID" value="NZ_JABBYC010000040.1"/>
</dbReference>
<dbReference type="InterPro" id="IPR016169">
    <property type="entry name" value="FAD-bd_PCMH_sub2"/>
</dbReference>
<dbReference type="SUPFAM" id="SSF56176">
    <property type="entry name" value="FAD-binding/transporter-associated domain-like"/>
    <property type="match status" value="1"/>
</dbReference>
<gene>
    <name evidence="3" type="ORF">HGK34_17045</name>
</gene>
<dbReference type="InterPro" id="IPR006094">
    <property type="entry name" value="Oxid_FAD_bind_N"/>
</dbReference>
<evidence type="ECO:0000313" key="4">
    <source>
        <dbReference type="Proteomes" id="UP000675409"/>
    </source>
</evidence>
<dbReference type="EMBL" id="JABBYC010000040">
    <property type="protein sequence ID" value="MBL0887967.1"/>
    <property type="molecule type" value="Genomic_DNA"/>
</dbReference>
<dbReference type="Gene3D" id="3.30.465.10">
    <property type="match status" value="1"/>
</dbReference>
<dbReference type="Proteomes" id="UP000675409">
    <property type="component" value="Unassembled WGS sequence"/>
</dbReference>
<feature type="region of interest" description="Disordered" evidence="1">
    <location>
        <begin position="436"/>
        <end position="455"/>
    </location>
</feature>
<comment type="caution">
    <text evidence="3">The sequence shown here is derived from an EMBL/GenBank/DDBJ whole genome shotgun (WGS) entry which is preliminary data.</text>
</comment>
<proteinExistence type="predicted"/>
<dbReference type="Pfam" id="PF01565">
    <property type="entry name" value="FAD_binding_4"/>
    <property type="match status" value="1"/>
</dbReference>